<accession>A0A0V7ZBR7</accession>
<protein>
    <submittedName>
        <fullName evidence="2">Transposase</fullName>
    </submittedName>
</protein>
<dbReference type="Proteomes" id="UP000053372">
    <property type="component" value="Unassembled WGS sequence"/>
</dbReference>
<evidence type="ECO:0000313" key="3">
    <source>
        <dbReference type="Proteomes" id="UP000053372"/>
    </source>
</evidence>
<keyword evidence="3" id="KW-1185">Reference proteome</keyword>
<gene>
    <name evidence="2" type="ORF">BC008_07885</name>
</gene>
<dbReference type="InterPro" id="IPR038717">
    <property type="entry name" value="Tc1-like_DDE_dom"/>
</dbReference>
<dbReference type="EMBL" id="LMTZ01000167">
    <property type="protein sequence ID" value="KST61953.1"/>
    <property type="molecule type" value="Genomic_DNA"/>
</dbReference>
<dbReference type="NCBIfam" id="NF033545">
    <property type="entry name" value="transpos_IS630"/>
    <property type="match status" value="1"/>
</dbReference>
<dbReference type="InterPro" id="IPR047655">
    <property type="entry name" value="Transpos_IS630-like"/>
</dbReference>
<comment type="caution">
    <text evidence="2">The sequence shown here is derived from an EMBL/GenBank/DDBJ whole genome shotgun (WGS) entry which is preliminary data.</text>
</comment>
<evidence type="ECO:0000259" key="1">
    <source>
        <dbReference type="Pfam" id="PF13358"/>
    </source>
</evidence>
<sequence length="222" mass="26032">MEDVLDLYAQPIDLGHPLICFDEKLCPLIEDVHHSIPPAPKTQDKPGKKEKIDYEYERNGTCNLFAFFAPYLGWRHIKVTQRRTKVDFAYCMKELVDIHFSNSEVIRLVMDNLNTHTIAALYEVFEPVEARRIAKKLEIHHTPKHGSWLNMVESELSVLVRQCLSRRIPDVETLEKEVSTWECDSEALLQADRNLKKICIDWRFRTEDARNKLSKIYPTHQN</sequence>
<organism evidence="2 3">
    <name type="scientific">Mastigocoleus testarum BC008</name>
    <dbReference type="NCBI Taxonomy" id="371196"/>
    <lineage>
        <taxon>Bacteria</taxon>
        <taxon>Bacillati</taxon>
        <taxon>Cyanobacteriota</taxon>
        <taxon>Cyanophyceae</taxon>
        <taxon>Nostocales</taxon>
        <taxon>Hapalosiphonaceae</taxon>
        <taxon>Mastigocoleus</taxon>
    </lineage>
</organism>
<proteinExistence type="predicted"/>
<feature type="domain" description="Tc1-like transposase DDE" evidence="1">
    <location>
        <begin position="39"/>
        <end position="174"/>
    </location>
</feature>
<reference evidence="2 3" key="1">
    <citation type="journal article" date="2015" name="Genome Announc.">
        <title>Draft Genome of the Euendolithic (true boring) Cyanobacterium Mastigocoleus testarum strain BC008.</title>
        <authorList>
            <person name="Guida B.S."/>
            <person name="Garcia-Pichel F."/>
        </authorList>
    </citation>
    <scope>NUCLEOTIDE SEQUENCE [LARGE SCALE GENOMIC DNA]</scope>
    <source>
        <strain evidence="2 3">BC008</strain>
    </source>
</reference>
<name>A0A0V7ZBR7_9CYAN</name>
<dbReference type="AlphaFoldDB" id="A0A0V7ZBR7"/>
<dbReference type="Pfam" id="PF13358">
    <property type="entry name" value="DDE_3"/>
    <property type="match status" value="1"/>
</dbReference>
<evidence type="ECO:0000313" key="2">
    <source>
        <dbReference type="EMBL" id="KST61953.1"/>
    </source>
</evidence>